<dbReference type="Proteomes" id="UP001220940">
    <property type="component" value="Unassembled WGS sequence"/>
</dbReference>
<keyword evidence="1" id="KW-0472">Membrane</keyword>
<feature type="transmembrane region" description="Helical" evidence="1">
    <location>
        <begin position="297"/>
        <end position="316"/>
    </location>
</feature>
<evidence type="ECO:0000313" key="5">
    <source>
        <dbReference type="Proteomes" id="UP001220940"/>
    </source>
</evidence>
<reference evidence="3 5" key="1">
    <citation type="submission" date="2021-11" db="EMBL/GenBank/DDBJ databases">
        <title>Description of Mycoplasma bradburyaesp. nov.from sea birds: a tribute to a great mycoplasmologist.</title>
        <authorList>
            <person name="Ramirez A.S."/>
            <person name="Poveda C."/>
            <person name="Suarez-Perez A."/>
            <person name="Rosales R.S."/>
            <person name="Dijkman R."/>
            <person name="Feberwee A."/>
            <person name="Spergser J."/>
            <person name="Szostak M.P."/>
            <person name="Ressel L."/>
            <person name="Calabuig P."/>
            <person name="Catania S."/>
            <person name="Gobbo F."/>
            <person name="Timofte D."/>
            <person name="Poveda J.B."/>
        </authorList>
    </citation>
    <scope>NUCLEOTIDE SEQUENCE</scope>
    <source>
        <strain evidence="2 5">T158</strain>
        <strain evidence="3">T264</strain>
    </source>
</reference>
<dbReference type="EMBL" id="JAJHZP010000002">
    <property type="protein sequence ID" value="MDC4183090.1"/>
    <property type="molecule type" value="Genomic_DNA"/>
</dbReference>
<feature type="transmembrane region" description="Helical" evidence="1">
    <location>
        <begin position="236"/>
        <end position="260"/>
    </location>
</feature>
<evidence type="ECO:0000256" key="1">
    <source>
        <dbReference type="SAM" id="Phobius"/>
    </source>
</evidence>
<evidence type="ECO:0000313" key="4">
    <source>
        <dbReference type="Proteomes" id="UP001216384"/>
    </source>
</evidence>
<comment type="caution">
    <text evidence="3">The sequence shown here is derived from an EMBL/GenBank/DDBJ whole genome shotgun (WGS) entry which is preliminary data.</text>
</comment>
<proteinExistence type="predicted"/>
<evidence type="ECO:0000313" key="3">
    <source>
        <dbReference type="EMBL" id="MDC4183090.1"/>
    </source>
</evidence>
<keyword evidence="5" id="KW-1185">Reference proteome</keyword>
<protein>
    <submittedName>
        <fullName evidence="3">Uncharacterized protein</fullName>
    </submittedName>
</protein>
<accession>A0AAW6HMU2</accession>
<organism evidence="3 4">
    <name type="scientific">Mycoplasma bradburyae</name>
    <dbReference type="NCBI Taxonomy" id="2963128"/>
    <lineage>
        <taxon>Bacteria</taxon>
        <taxon>Bacillati</taxon>
        <taxon>Mycoplasmatota</taxon>
        <taxon>Mollicutes</taxon>
        <taxon>Mycoplasmataceae</taxon>
        <taxon>Mycoplasma</taxon>
    </lineage>
</organism>
<dbReference type="Proteomes" id="UP001216384">
    <property type="component" value="Unassembled WGS sequence"/>
</dbReference>
<feature type="transmembrane region" description="Helical" evidence="1">
    <location>
        <begin position="78"/>
        <end position="108"/>
    </location>
</feature>
<dbReference type="NCBIfam" id="NF045846">
    <property type="entry name" value="MSC0882_dom"/>
    <property type="match status" value="1"/>
</dbReference>
<evidence type="ECO:0000313" key="2">
    <source>
        <dbReference type="EMBL" id="MDC4181636.1"/>
    </source>
</evidence>
<dbReference type="AlphaFoldDB" id="A0AAW6HMU2"/>
<feature type="transmembrane region" description="Helical" evidence="1">
    <location>
        <begin position="114"/>
        <end position="131"/>
    </location>
</feature>
<dbReference type="EMBL" id="JAJHZM010000001">
    <property type="protein sequence ID" value="MDC4181636.1"/>
    <property type="molecule type" value="Genomic_DNA"/>
</dbReference>
<dbReference type="InterPro" id="IPR059214">
    <property type="entry name" value="MSC_0882-like"/>
</dbReference>
<gene>
    <name evidence="2" type="ORF">LNO68_00320</name>
    <name evidence="3" type="ORF">LNO71_00325</name>
</gene>
<name>A0AAW6HMU2_9MOLU</name>
<keyword evidence="1" id="KW-1133">Transmembrane helix</keyword>
<sequence length="332" mass="37609">MDNNETKTLDLGVPSNHNKYGDGLAVPQAIQLDRQANNFYNNHYNSASLELSNYQDQAELSLERPQDRKIPKFYKKEIFFNSIELIFGILVLLFFGSGLTLLCLYIYFNSKSWHILWSLIPFAILAIFIGYRTISNYANIKSGLKHEHIFNKNQIAVNIKRAYKSLRILPINVNWLSAGIYITVIIAIVVTLVTAFAVNLITIANNTDSFTQEQIKEAKAFGYLYVLKPQANLDSWPLYSIIVNGSIGITTLVLQIYLIINSSVRARSIENYYGKMPIEEQDIQKAIESANKRNFKIFLVYLIVLGLIMLLAKKIISGSLGILNKKKVVSIG</sequence>
<feature type="transmembrane region" description="Helical" evidence="1">
    <location>
        <begin position="173"/>
        <end position="201"/>
    </location>
</feature>
<keyword evidence="1" id="KW-0812">Transmembrane</keyword>
<dbReference type="RefSeq" id="WP_255034465.1">
    <property type="nucleotide sequence ID" value="NZ_CP101414.1"/>
</dbReference>